<keyword evidence="3 6" id="KW-0863">Zinc-finger</keyword>
<comment type="subcellular location">
    <subcellularLocation>
        <location evidence="1">Nucleus</location>
    </subcellularLocation>
</comment>
<feature type="compositionally biased region" description="Low complexity" evidence="7">
    <location>
        <begin position="230"/>
        <end position="245"/>
    </location>
</feature>
<organism evidence="9 10">
    <name type="scientific">Olpidium bornovanus</name>
    <dbReference type="NCBI Taxonomy" id="278681"/>
    <lineage>
        <taxon>Eukaryota</taxon>
        <taxon>Fungi</taxon>
        <taxon>Fungi incertae sedis</taxon>
        <taxon>Olpidiomycota</taxon>
        <taxon>Olpidiomycotina</taxon>
        <taxon>Olpidiomycetes</taxon>
        <taxon>Olpidiales</taxon>
        <taxon>Olpidiaceae</taxon>
        <taxon>Olpidium</taxon>
    </lineage>
</organism>
<dbReference type="PROSITE" id="PS50114">
    <property type="entry name" value="GATA_ZN_FINGER_2"/>
    <property type="match status" value="2"/>
</dbReference>
<dbReference type="InterPro" id="IPR039355">
    <property type="entry name" value="Transcription_factor_GATA"/>
</dbReference>
<dbReference type="SMART" id="SM00401">
    <property type="entry name" value="ZnF_GATA"/>
    <property type="match status" value="2"/>
</dbReference>
<dbReference type="InterPro" id="IPR000679">
    <property type="entry name" value="Znf_GATA"/>
</dbReference>
<dbReference type="CDD" id="cd00202">
    <property type="entry name" value="ZnF_GATA"/>
    <property type="match status" value="2"/>
</dbReference>
<evidence type="ECO:0000313" key="9">
    <source>
        <dbReference type="EMBL" id="KAG5459306.1"/>
    </source>
</evidence>
<name>A0A8H8DIA6_9FUNG</name>
<comment type="caution">
    <text evidence="9">The sequence shown here is derived from an EMBL/GenBank/DDBJ whole genome shotgun (WGS) entry which is preliminary data.</text>
</comment>
<dbReference type="AlphaFoldDB" id="A0A8H8DIA6"/>
<evidence type="ECO:0000256" key="1">
    <source>
        <dbReference type="ARBA" id="ARBA00004123"/>
    </source>
</evidence>
<dbReference type="GO" id="GO:0008270">
    <property type="term" value="F:zinc ion binding"/>
    <property type="evidence" value="ECO:0007669"/>
    <property type="project" value="UniProtKB-KW"/>
</dbReference>
<feature type="domain" description="GATA-type" evidence="8">
    <location>
        <begin position="162"/>
        <end position="220"/>
    </location>
</feature>
<dbReference type="OrthoDB" id="515401at2759"/>
<keyword evidence="10" id="KW-1185">Reference proteome</keyword>
<evidence type="ECO:0000313" key="10">
    <source>
        <dbReference type="Proteomes" id="UP000673691"/>
    </source>
</evidence>
<evidence type="ECO:0000259" key="8">
    <source>
        <dbReference type="PROSITE" id="PS50114"/>
    </source>
</evidence>
<reference evidence="9 10" key="1">
    <citation type="journal article" name="Sci. Rep.">
        <title>Genome-scale phylogenetic analyses confirm Olpidium as the closest living zoosporic fungus to the non-flagellated, terrestrial fungi.</title>
        <authorList>
            <person name="Chang Y."/>
            <person name="Rochon D."/>
            <person name="Sekimoto S."/>
            <person name="Wang Y."/>
            <person name="Chovatia M."/>
            <person name="Sandor L."/>
            <person name="Salamov A."/>
            <person name="Grigoriev I.V."/>
            <person name="Stajich J.E."/>
            <person name="Spatafora J.W."/>
        </authorList>
    </citation>
    <scope>NUCLEOTIDE SEQUENCE [LARGE SCALE GENOMIC DNA]</scope>
    <source>
        <strain evidence="9">S191</strain>
    </source>
</reference>
<feature type="non-terminal residue" evidence="9">
    <location>
        <position position="311"/>
    </location>
</feature>
<dbReference type="PANTHER" id="PTHR10071">
    <property type="entry name" value="TRANSCRIPTION FACTOR GATA FAMILY MEMBER"/>
    <property type="match status" value="1"/>
</dbReference>
<keyword evidence="5" id="KW-0539">Nucleus</keyword>
<dbReference type="GO" id="GO:0000981">
    <property type="term" value="F:DNA-binding transcription factor activity, RNA polymerase II-specific"/>
    <property type="evidence" value="ECO:0007669"/>
    <property type="project" value="TreeGrafter"/>
</dbReference>
<proteinExistence type="predicted"/>
<protein>
    <recommendedName>
        <fullName evidence="8">GATA-type domain-containing protein</fullName>
    </recommendedName>
</protein>
<feature type="region of interest" description="Disordered" evidence="7">
    <location>
        <begin position="64"/>
        <end position="128"/>
    </location>
</feature>
<evidence type="ECO:0000256" key="5">
    <source>
        <dbReference type="ARBA" id="ARBA00023242"/>
    </source>
</evidence>
<dbReference type="EMBL" id="JAEFCI010007060">
    <property type="protein sequence ID" value="KAG5459306.1"/>
    <property type="molecule type" value="Genomic_DNA"/>
</dbReference>
<keyword evidence="2" id="KW-0479">Metal-binding</keyword>
<gene>
    <name evidence="9" type="ORF">BJ554DRAFT_302</name>
</gene>
<dbReference type="PROSITE" id="PS00344">
    <property type="entry name" value="GATA_ZN_FINGER_1"/>
    <property type="match status" value="1"/>
</dbReference>
<dbReference type="Proteomes" id="UP000673691">
    <property type="component" value="Unassembled WGS sequence"/>
</dbReference>
<evidence type="ECO:0000256" key="4">
    <source>
        <dbReference type="ARBA" id="ARBA00022833"/>
    </source>
</evidence>
<feature type="non-terminal residue" evidence="9">
    <location>
        <position position="1"/>
    </location>
</feature>
<evidence type="ECO:0000256" key="2">
    <source>
        <dbReference type="ARBA" id="ARBA00022723"/>
    </source>
</evidence>
<dbReference type="SUPFAM" id="SSF57716">
    <property type="entry name" value="Glucocorticoid receptor-like (DNA-binding domain)"/>
    <property type="match status" value="2"/>
</dbReference>
<dbReference type="PRINTS" id="PR00619">
    <property type="entry name" value="GATAZNFINGER"/>
</dbReference>
<accession>A0A8H8DIA6</accession>
<evidence type="ECO:0000256" key="3">
    <source>
        <dbReference type="ARBA" id="ARBA00022771"/>
    </source>
</evidence>
<keyword evidence="4" id="KW-0862">Zinc</keyword>
<dbReference type="PANTHER" id="PTHR10071:SF281">
    <property type="entry name" value="BOX A-BINDING FACTOR-RELATED"/>
    <property type="match status" value="1"/>
</dbReference>
<dbReference type="Gene3D" id="3.30.50.10">
    <property type="entry name" value="Erythroid Transcription Factor GATA-1, subunit A"/>
    <property type="match status" value="2"/>
</dbReference>
<dbReference type="GO" id="GO:0000122">
    <property type="term" value="P:negative regulation of transcription by RNA polymerase II"/>
    <property type="evidence" value="ECO:0007669"/>
    <property type="project" value="TreeGrafter"/>
</dbReference>
<sequence>PPVALEDPKPKKGHSNPLYFAPTSCAFCGTTTTPLWRRSPTGETICNACGLYLKARKAVRPGLRTKASAEEPRGPGGNGARPAKPPDDPVQLHTRPPRSPEATAPSSGEAEPRPGAWRAGSFAGPDFKEPGTCPGDGYCNGTGGASACRGCPAFNQHISARASHPLVCANCGTTTTPLWRRDETGNTICNACGLYYKLHGIHRPDTMRRSHVLSTLPPTRLRAPAEEEAGPTAEAATTQQGQEPELPSPKLQNPDPQGFPLLLPAPALQAQPQASAMDMWATRATIVNRLAAVRSKALFENPSKSLVMTFL</sequence>
<dbReference type="GO" id="GO:0005634">
    <property type="term" value="C:nucleus"/>
    <property type="evidence" value="ECO:0007669"/>
    <property type="project" value="UniProtKB-SubCell"/>
</dbReference>
<dbReference type="GO" id="GO:0000978">
    <property type="term" value="F:RNA polymerase II cis-regulatory region sequence-specific DNA binding"/>
    <property type="evidence" value="ECO:0007669"/>
    <property type="project" value="TreeGrafter"/>
</dbReference>
<dbReference type="GO" id="GO:0045944">
    <property type="term" value="P:positive regulation of transcription by RNA polymerase II"/>
    <property type="evidence" value="ECO:0007669"/>
    <property type="project" value="TreeGrafter"/>
</dbReference>
<evidence type="ECO:0000256" key="6">
    <source>
        <dbReference type="PROSITE-ProRule" id="PRU00094"/>
    </source>
</evidence>
<dbReference type="InterPro" id="IPR013088">
    <property type="entry name" value="Znf_NHR/GATA"/>
</dbReference>
<evidence type="ECO:0000256" key="7">
    <source>
        <dbReference type="SAM" id="MobiDB-lite"/>
    </source>
</evidence>
<feature type="region of interest" description="Disordered" evidence="7">
    <location>
        <begin position="215"/>
        <end position="259"/>
    </location>
</feature>
<feature type="domain" description="GATA-type" evidence="8">
    <location>
        <begin position="19"/>
        <end position="73"/>
    </location>
</feature>
<dbReference type="Pfam" id="PF00320">
    <property type="entry name" value="GATA"/>
    <property type="match status" value="2"/>
</dbReference>